<organism evidence="4 5">
    <name type="scientific">Symbiodinium microadriaticum</name>
    <name type="common">Dinoflagellate</name>
    <name type="synonym">Zooxanthella microadriatica</name>
    <dbReference type="NCBI Taxonomy" id="2951"/>
    <lineage>
        <taxon>Eukaryota</taxon>
        <taxon>Sar</taxon>
        <taxon>Alveolata</taxon>
        <taxon>Dinophyceae</taxon>
        <taxon>Suessiales</taxon>
        <taxon>Symbiodiniaceae</taxon>
        <taxon>Symbiodinium</taxon>
    </lineage>
</organism>
<dbReference type="Pfam" id="PF09414">
    <property type="entry name" value="RNA_ligase"/>
    <property type="match status" value="1"/>
</dbReference>
<sequence>MQPCSQRRPQLPSPVPVYGSVAPQTLVAPSSFGATCGLHSSLPTALPASPAPSSPALPRERSAAHSLPAVASVTPRAHPANHTGSEVNAATREVRALQQSMPPLSEQVLLGVPPAAVRDEDYSDDVGESAAGSTSTATAIDDFLVSKAVIPQEPPATHIGLMPLRNHRSSAPAPTSQVAMPTVLLVVVAQQYADDAPPAWQQQRIKRDGQHVHMTFLSKGDLQFLMQSGMVHVQAEVWEEAGATAPDPTDILAVSNSIALVLSKLPRCWDWVDVGTGFCKDECGETVFRVVLWPAAAAVRKKLGLPAKDFHITLGFQGSDVHSKAKGLTSLRAAPSNAASQRLTTEASLLLSTVSADAFSLYQDSVEQVTSAALLGAENEALEVEALRVACLFYGRVKSFDQVLASSDRLLQLQSEDETGCRSRAFALVMLSRYEEAVSALELAKSQLHMLPPGQHEVEHARVLKALSHCQKKLGAGYPALAGSATSLKNCLAEGVGKANYPKTPHLPFSPGINPDDTRTSDCQKILSREVVITEKLDGGNCCIKADVARQRLQVFGRTHAQPTEHASFSAVKELASCLEYDQLGDVEIFGENMQAIHSIEYGNLTSYFYVFAARRSGDWLSWDETRDLAKRLGLATVPEVFRGALSERDLQCCLEQWQMDPSALDAQKTPEGFVVRHAAGIPGGSFAECIGKFVQADGDICLYTVSGDLALAFRSGHKQAIVQMAVSPMQDEYVVATVDSAGVMRVHRLFVRPRRGPQEQRRRVTNPDEEKLHRIAMVVSPAWPAEILMPNAVQSPGRAQDPVTPRQRKQSIYASSLSMHGALVGDKKNPMDPCRQMQVNGDIEKARSTQEAKAHFNMPSPRDCKATMLQGSGAVQVTDGSPRKGHGSPKKSTTVQFFIDTEERPVQAQAHRVDLKTKNEYWTQSSNMSSLDTRGELIQHKDARDSWTQLSCSARKQCDMQSQVLGGSSKSQHVPRLVARAGLSPRNYSLQEIRLPLSHREHKANEMVTSEESPLSARGPVRPTKSMSPRSIVQAFRDSTNDASRRSNSQFTDLRSFEMHAAAKSPRRSEMHDAATTYWANSTTEISRKNAQRQQRRGGEVDAETAGTLIHQSSPRLCEESEHDRKIWKDERVCASSGMQTSAEIARRRRELQSSKSMGDLPSPTMSASERKRVDLASGQVRLAAGIPLKKHDDGSPSSWASPRSMRATVTQPPCTKSAVRNLMNQPSMSKFRNLEPESPQARKIQEQRSSFALLCAGAQSSSAFQLLVVVVVSSHLGSPANITVQFNLATRVPLTDGNLNQSSQPHLTAFIMTSAQGVKYFVAGDSVGWISAAGPTVQENFFMLRCHHLDTDKPIVLRFSPGMERCTADLALFDAIYIWLCILLVQHVDQAIGWVFEEPLGIKPHVVRDAKL</sequence>
<dbReference type="InterPro" id="IPR021122">
    <property type="entry name" value="RNA_ligase_dom_REL/Rnl2"/>
</dbReference>
<dbReference type="SUPFAM" id="SSF48452">
    <property type="entry name" value="TPR-like"/>
    <property type="match status" value="1"/>
</dbReference>
<feature type="region of interest" description="Disordered" evidence="1">
    <location>
        <begin position="1082"/>
        <end position="1124"/>
    </location>
</feature>
<proteinExistence type="predicted"/>
<feature type="region of interest" description="Disordered" evidence="1">
    <location>
        <begin position="1"/>
        <end position="20"/>
    </location>
</feature>
<evidence type="ECO:0000256" key="1">
    <source>
        <dbReference type="SAM" id="MobiDB-lite"/>
    </source>
</evidence>
<dbReference type="InterPro" id="IPR054498">
    <property type="entry name" value="2H-SAK"/>
</dbReference>
<reference evidence="4 5" key="1">
    <citation type="submission" date="2016-02" db="EMBL/GenBank/DDBJ databases">
        <title>Genome analysis of coral dinoflagellate symbionts highlights evolutionary adaptations to a symbiotic lifestyle.</title>
        <authorList>
            <person name="Aranda M."/>
            <person name="Li Y."/>
            <person name="Liew Y.J."/>
            <person name="Baumgarten S."/>
            <person name="Simakov O."/>
            <person name="Wilson M."/>
            <person name="Piel J."/>
            <person name="Ashoor H."/>
            <person name="Bougouffa S."/>
            <person name="Bajic V.B."/>
            <person name="Ryu T."/>
            <person name="Ravasi T."/>
            <person name="Bayer T."/>
            <person name="Micklem G."/>
            <person name="Kim H."/>
            <person name="Bhak J."/>
            <person name="Lajeunesse T.C."/>
            <person name="Voolstra C.R."/>
        </authorList>
    </citation>
    <scope>NUCLEOTIDE SEQUENCE [LARGE SCALE GENOMIC DNA]</scope>
    <source>
        <strain evidence="4 5">CCMP2467</strain>
    </source>
</reference>
<evidence type="ECO:0000313" key="4">
    <source>
        <dbReference type="EMBL" id="OLQ11480.1"/>
    </source>
</evidence>
<feature type="region of interest" description="Disordered" evidence="1">
    <location>
        <begin position="1138"/>
        <end position="1171"/>
    </location>
</feature>
<keyword evidence="5" id="KW-1185">Reference proteome</keyword>
<dbReference type="EMBL" id="LSRX01000058">
    <property type="protein sequence ID" value="OLQ11480.1"/>
    <property type="molecule type" value="Genomic_DNA"/>
</dbReference>
<gene>
    <name evidence="4" type="ORF">AK812_SmicGene4653</name>
</gene>
<comment type="caution">
    <text evidence="4">The sequence shown here is derived from an EMBL/GenBank/DDBJ whole genome shotgun (WGS) entry which is preliminary data.</text>
</comment>
<feature type="region of interest" description="Disordered" evidence="1">
    <location>
        <begin position="1005"/>
        <end position="1031"/>
    </location>
</feature>
<accession>A0A1Q9EVM9</accession>
<dbReference type="SUPFAM" id="SSF56091">
    <property type="entry name" value="DNA ligase/mRNA capping enzyme, catalytic domain"/>
    <property type="match status" value="1"/>
</dbReference>
<dbReference type="Gene3D" id="1.25.40.10">
    <property type="entry name" value="Tetratricopeptide repeat domain"/>
    <property type="match status" value="1"/>
</dbReference>
<evidence type="ECO:0000313" key="5">
    <source>
        <dbReference type="Proteomes" id="UP000186817"/>
    </source>
</evidence>
<feature type="region of interest" description="Disordered" evidence="1">
    <location>
        <begin position="1190"/>
        <end position="1214"/>
    </location>
</feature>
<dbReference type="PANTHER" id="PTHR43883:SF1">
    <property type="entry name" value="GLUCONOKINASE"/>
    <property type="match status" value="1"/>
</dbReference>
<dbReference type="OrthoDB" id="446370at2759"/>
<dbReference type="InterPro" id="IPR052732">
    <property type="entry name" value="Cell-binding_unc_protein"/>
</dbReference>
<feature type="compositionally biased region" description="Polar residues" evidence="1">
    <location>
        <begin position="1197"/>
        <end position="1214"/>
    </location>
</feature>
<evidence type="ECO:0000259" key="3">
    <source>
        <dbReference type="Pfam" id="PF22547"/>
    </source>
</evidence>
<protein>
    <submittedName>
        <fullName evidence="4">Uncharacterized protein</fullName>
    </submittedName>
</protein>
<dbReference type="Pfam" id="PF22547">
    <property type="entry name" value="2H-SAK"/>
    <property type="match status" value="1"/>
</dbReference>
<feature type="domain" description="RNA ligase" evidence="2">
    <location>
        <begin position="529"/>
        <end position="686"/>
    </location>
</feature>
<dbReference type="PANTHER" id="PTHR43883">
    <property type="entry name" value="SLR0207 PROTEIN"/>
    <property type="match status" value="1"/>
</dbReference>
<name>A0A1Q9EVM9_SYMMI</name>
<feature type="domain" description="Swiss Army Knife 2H phosphoesterase" evidence="3">
    <location>
        <begin position="192"/>
        <end position="322"/>
    </location>
</feature>
<evidence type="ECO:0000259" key="2">
    <source>
        <dbReference type="Pfam" id="PF09414"/>
    </source>
</evidence>
<dbReference type="Proteomes" id="UP000186817">
    <property type="component" value="Unassembled WGS sequence"/>
</dbReference>
<dbReference type="Gene3D" id="3.30.470.30">
    <property type="entry name" value="DNA ligase/mRNA capping enzyme"/>
    <property type="match status" value="1"/>
</dbReference>
<dbReference type="InterPro" id="IPR011990">
    <property type="entry name" value="TPR-like_helical_dom_sf"/>
</dbReference>